<feature type="domain" description="DUF6801" evidence="2">
    <location>
        <begin position="34"/>
        <end position="188"/>
    </location>
</feature>
<name>A0A9X2NBZ7_9PSEU</name>
<dbReference type="InterPro" id="IPR046542">
    <property type="entry name" value="DUF6801"/>
</dbReference>
<dbReference type="RefSeq" id="WP_257921433.1">
    <property type="nucleotide sequence ID" value="NZ_JAMXQV010000008.1"/>
</dbReference>
<reference evidence="3" key="1">
    <citation type="submission" date="2022-06" db="EMBL/GenBank/DDBJ databases">
        <title>Amycolatopsis iheyaensis sp. nov., a new species of the genus Amycolatopsis isolated from soil in Iheya island, Japan.</title>
        <authorList>
            <person name="Ngamcharungchit C."/>
            <person name="Kanto H."/>
            <person name="Take A."/>
            <person name="Intra B."/>
            <person name="Matsumoto A."/>
            <person name="Panbangred W."/>
            <person name="Inahashi Y."/>
        </authorList>
    </citation>
    <scope>NUCLEOTIDE SEQUENCE</scope>
    <source>
        <strain evidence="3">OK19-0408</strain>
    </source>
</reference>
<dbReference type="Proteomes" id="UP001144096">
    <property type="component" value="Unassembled WGS sequence"/>
</dbReference>
<evidence type="ECO:0000259" key="2">
    <source>
        <dbReference type="Pfam" id="PF20611"/>
    </source>
</evidence>
<proteinExistence type="predicted"/>
<evidence type="ECO:0000313" key="3">
    <source>
        <dbReference type="EMBL" id="MCR6484828.1"/>
    </source>
</evidence>
<dbReference type="Pfam" id="PF20611">
    <property type="entry name" value="DUF6801"/>
    <property type="match status" value="1"/>
</dbReference>
<feature type="chain" id="PRO_5040732791" description="DUF6801 domain-containing protein" evidence="1">
    <location>
        <begin position="25"/>
        <end position="195"/>
    </location>
</feature>
<protein>
    <recommendedName>
        <fullName evidence="2">DUF6801 domain-containing protein</fullName>
    </recommendedName>
</protein>
<evidence type="ECO:0000313" key="4">
    <source>
        <dbReference type="Proteomes" id="UP001144096"/>
    </source>
</evidence>
<gene>
    <name evidence="3" type="ORF">M8542_18525</name>
</gene>
<dbReference type="AlphaFoldDB" id="A0A9X2NBZ7"/>
<accession>A0A9X2NBZ7</accession>
<dbReference type="EMBL" id="JAMXQV010000008">
    <property type="protein sequence ID" value="MCR6484828.1"/>
    <property type="molecule type" value="Genomic_DNA"/>
</dbReference>
<feature type="signal peptide" evidence="1">
    <location>
        <begin position="1"/>
        <end position="24"/>
    </location>
</feature>
<keyword evidence="1" id="KW-0732">Signal</keyword>
<comment type="caution">
    <text evidence="3">The sequence shown here is derived from an EMBL/GenBank/DDBJ whole genome shotgun (WGS) entry which is preliminary data.</text>
</comment>
<keyword evidence="4" id="KW-1185">Reference proteome</keyword>
<evidence type="ECO:0000256" key="1">
    <source>
        <dbReference type="SAM" id="SignalP"/>
    </source>
</evidence>
<sequence length="195" mass="20243">MRRTLSVAVVTAAALTALAGPASADTLYATNVLTYTCTFPATGAQPMDTAARFTGPDAVASGGSASLSDFWGGFGVSQQLYTLLTVYLGYDGVRGSGTVPVTATNATTGTTVGVTVPEQFWGPVHRTFDFYGTGPATVTAGYPGAATFSLATPFSLAIELHRKQNNTWLPWTLNCAVKVTSPAQNRTFSPSLTVT</sequence>
<organism evidence="3 4">
    <name type="scientific">Amycolatopsis iheyensis</name>
    <dbReference type="NCBI Taxonomy" id="2945988"/>
    <lineage>
        <taxon>Bacteria</taxon>
        <taxon>Bacillati</taxon>
        <taxon>Actinomycetota</taxon>
        <taxon>Actinomycetes</taxon>
        <taxon>Pseudonocardiales</taxon>
        <taxon>Pseudonocardiaceae</taxon>
        <taxon>Amycolatopsis</taxon>
    </lineage>
</organism>